<proteinExistence type="predicted"/>
<gene>
    <name evidence="2" type="ORF">SAMN05421813_1299</name>
</gene>
<sequence>MKQVFLIGGLLLLILTKAEGQPSGNKNQQQLMAFQDSLKELSYKMVNDSIEPERYNASYKLIKTLVTALKTPYSFNFPFDSVKAISIQSSSDKRFRIFSWHVMNNDGSYRYYGTVQMNKPDGRLELFPLIDYTPAFKSPSDSTTSNDRWYGAQYYRIISVLNNVPIPYYVLLGWKGNTVKSTKKVIEILYFKDGKAHFGMPVFDGDQDNPGKKRIIFEYDRRASMVLNYEPSTNTIVFDHLAPPDPKLKGRFELYGPDFSYDGFKLQNGRWKFVPDLELKNDSTDQDDNFNDPKKMNQKF</sequence>
<dbReference type="AlphaFoldDB" id="A0A1G9X7F2"/>
<dbReference type="RefSeq" id="WP_090706404.1">
    <property type="nucleotide sequence ID" value="NZ_FNHH01000029.1"/>
</dbReference>
<name>A0A1G9X7F2_9SPHI</name>
<dbReference type="STRING" id="990371.SAMN05421813_1299"/>
<reference evidence="3" key="1">
    <citation type="submission" date="2016-10" db="EMBL/GenBank/DDBJ databases">
        <authorList>
            <person name="Varghese N."/>
            <person name="Submissions S."/>
        </authorList>
    </citation>
    <scope>NUCLEOTIDE SEQUENCE [LARGE SCALE GENOMIC DNA]</scope>
    <source>
        <strain evidence="3">DSM 24536</strain>
    </source>
</reference>
<dbReference type="EMBL" id="FNHH01000029">
    <property type="protein sequence ID" value="SDM92597.1"/>
    <property type="molecule type" value="Genomic_DNA"/>
</dbReference>
<keyword evidence="3" id="KW-1185">Reference proteome</keyword>
<dbReference type="OrthoDB" id="788168at2"/>
<feature type="compositionally biased region" description="Basic and acidic residues" evidence="1">
    <location>
        <begin position="291"/>
        <end position="300"/>
    </location>
</feature>
<accession>A0A1G9X7F2</accession>
<evidence type="ECO:0000313" key="2">
    <source>
        <dbReference type="EMBL" id="SDM92597.1"/>
    </source>
</evidence>
<organism evidence="2 3">
    <name type="scientific">Daejeonella rubra</name>
    <dbReference type="NCBI Taxonomy" id="990371"/>
    <lineage>
        <taxon>Bacteria</taxon>
        <taxon>Pseudomonadati</taxon>
        <taxon>Bacteroidota</taxon>
        <taxon>Sphingobacteriia</taxon>
        <taxon>Sphingobacteriales</taxon>
        <taxon>Sphingobacteriaceae</taxon>
        <taxon>Daejeonella</taxon>
    </lineage>
</organism>
<dbReference type="Proteomes" id="UP000199226">
    <property type="component" value="Unassembled WGS sequence"/>
</dbReference>
<feature type="region of interest" description="Disordered" evidence="1">
    <location>
        <begin position="281"/>
        <end position="300"/>
    </location>
</feature>
<evidence type="ECO:0000256" key="1">
    <source>
        <dbReference type="SAM" id="MobiDB-lite"/>
    </source>
</evidence>
<protein>
    <submittedName>
        <fullName evidence="2">Uncharacterized protein</fullName>
    </submittedName>
</protein>
<evidence type="ECO:0000313" key="3">
    <source>
        <dbReference type="Proteomes" id="UP000199226"/>
    </source>
</evidence>